<evidence type="ECO:0000313" key="3">
    <source>
        <dbReference type="EMBL" id="SUQ62175.1"/>
    </source>
</evidence>
<keyword evidence="3" id="KW-0808">Transferase</keyword>
<dbReference type="InterPro" id="IPR036477">
    <property type="entry name" value="Formyl_transf_N_sf"/>
</dbReference>
<keyword evidence="4" id="KW-1185">Reference proteome</keyword>
<evidence type="ECO:0000259" key="2">
    <source>
        <dbReference type="Pfam" id="PF02911"/>
    </source>
</evidence>
<reference evidence="4" key="1">
    <citation type="submission" date="2018-07" db="EMBL/GenBank/DDBJ databases">
        <authorList>
            <person name="Blom J."/>
        </authorList>
    </citation>
    <scope>NUCLEOTIDE SEQUENCE [LARGE SCALE GENOMIC DNA]</scope>
    <source>
        <strain evidence="4">CCOS 864</strain>
    </source>
</reference>
<dbReference type="EC" id="2.1.2.13" evidence="3"/>
<dbReference type="RefSeq" id="WP_115085855.1">
    <property type="nucleotide sequence ID" value="NZ_CBCSFG010000016.1"/>
</dbReference>
<organism evidence="3 4">
    <name type="scientific">Pseudomonas wadenswilerensis</name>
    <dbReference type="NCBI Taxonomy" id="1785161"/>
    <lineage>
        <taxon>Bacteria</taxon>
        <taxon>Pseudomonadati</taxon>
        <taxon>Pseudomonadota</taxon>
        <taxon>Gammaproteobacteria</taxon>
        <taxon>Pseudomonadales</taxon>
        <taxon>Pseudomonadaceae</taxon>
        <taxon>Pseudomonas</taxon>
    </lineage>
</organism>
<proteinExistence type="predicted"/>
<feature type="domain" description="Formyl transferase C-terminal" evidence="2">
    <location>
        <begin position="200"/>
        <end position="278"/>
    </location>
</feature>
<dbReference type="Gene3D" id="3.40.50.12230">
    <property type="match status" value="1"/>
</dbReference>
<dbReference type="InterPro" id="IPR002376">
    <property type="entry name" value="Formyl_transf_N"/>
</dbReference>
<feature type="domain" description="Formyl transferase N-terminal" evidence="1">
    <location>
        <begin position="87"/>
        <end position="151"/>
    </location>
</feature>
<dbReference type="GO" id="GO:0004479">
    <property type="term" value="F:methionyl-tRNA formyltransferase activity"/>
    <property type="evidence" value="ECO:0007669"/>
    <property type="project" value="TreeGrafter"/>
</dbReference>
<accession>A0A380SWQ6</accession>
<dbReference type="PANTHER" id="PTHR11138:SF5">
    <property type="entry name" value="METHIONYL-TRNA FORMYLTRANSFERASE, MITOCHONDRIAL"/>
    <property type="match status" value="1"/>
</dbReference>
<evidence type="ECO:0000259" key="1">
    <source>
        <dbReference type="Pfam" id="PF00551"/>
    </source>
</evidence>
<dbReference type="Proteomes" id="UP000255177">
    <property type="component" value="Unassembled WGS sequence"/>
</dbReference>
<sequence>MNANKSKFKLLTLFVMTEKGLAFTELAVMRFKDIIAEVVIGQDPSVIDDFSANIARICATAGVKHSFRKDFEKITSEYAMTISWRWLIHHPAEKLIVFHDSLLPRYRGFAPLVNALINGEKSVGVSALFGASEYDRGDIIHQSAVEIDYPITISQAITLVNTCYLNTGTAVLTQLASGAPLNATAQDEALASYSLWRDDADYHIDWNQSAETIRRTIDALGHPYKGAFCRVDGVAARILQATEVEDVRIENRTPGKVIFVDDGLPVVVCASGLLKITSCINDADCQSLLPLAKFRVRFS</sequence>
<dbReference type="PANTHER" id="PTHR11138">
    <property type="entry name" value="METHIONYL-TRNA FORMYLTRANSFERASE"/>
    <property type="match status" value="1"/>
</dbReference>
<name>A0A380SWQ6_9PSED</name>
<dbReference type="SUPFAM" id="SSF53328">
    <property type="entry name" value="Formyltransferase"/>
    <property type="match status" value="1"/>
</dbReference>
<dbReference type="Pfam" id="PF02911">
    <property type="entry name" value="Formyl_trans_C"/>
    <property type="match status" value="1"/>
</dbReference>
<dbReference type="InterPro" id="IPR005793">
    <property type="entry name" value="Formyl_trans_C"/>
</dbReference>
<dbReference type="SUPFAM" id="SSF50486">
    <property type="entry name" value="FMT C-terminal domain-like"/>
    <property type="match status" value="1"/>
</dbReference>
<protein>
    <submittedName>
        <fullName evidence="3">Bifunctional polymyxin resistance protein ArnA</fullName>
        <ecNumber evidence="3">2.1.2.13</ecNumber>
    </submittedName>
</protein>
<dbReference type="GO" id="GO:0099619">
    <property type="term" value="F:UDP-4-amino-4-deoxy-L-arabinose formyltransferase activity"/>
    <property type="evidence" value="ECO:0007669"/>
    <property type="project" value="UniProtKB-EC"/>
</dbReference>
<evidence type="ECO:0000313" key="4">
    <source>
        <dbReference type="Proteomes" id="UP000255177"/>
    </source>
</evidence>
<dbReference type="AlphaFoldDB" id="A0A380SWQ6"/>
<dbReference type="Pfam" id="PF00551">
    <property type="entry name" value="Formyl_trans_N"/>
    <property type="match status" value="1"/>
</dbReference>
<dbReference type="EMBL" id="UIDD01000005">
    <property type="protein sequence ID" value="SUQ62175.1"/>
    <property type="molecule type" value="Genomic_DNA"/>
</dbReference>
<gene>
    <name evidence="3" type="primary">arnA</name>
    <name evidence="3" type="ORF">CCOS864_01603</name>
</gene>
<dbReference type="InterPro" id="IPR011034">
    <property type="entry name" value="Formyl_transferase-like_C_sf"/>
</dbReference>